<protein>
    <submittedName>
        <fullName evidence="2">Uncharacterized protein</fullName>
    </submittedName>
</protein>
<reference evidence="1 8" key="4">
    <citation type="journal article" date="2020" name="Microbiome">
        <title>Single-cell genomics of uncultured bacteria reveals dietary fiber responders in the mouse gut microbiota.</title>
        <authorList>
            <person name="Chijiiwa R."/>
            <person name="Hosokawa M."/>
            <person name="Kogawa M."/>
            <person name="Nishikawa Y."/>
            <person name="Ide K."/>
            <person name="Sakanashi C."/>
            <person name="Takahashi K."/>
            <person name="Takeyama H."/>
        </authorList>
    </citation>
    <scope>NUCLEOTIDE SEQUENCE [LARGE SCALE GENOMIC DNA]</scope>
    <source>
        <strain evidence="1">IMSAGC_001</strain>
    </source>
</reference>
<evidence type="ECO:0000313" key="1">
    <source>
        <dbReference type="EMBL" id="GFH87979.1"/>
    </source>
</evidence>
<reference evidence="2 5" key="1">
    <citation type="submission" date="2018-09" db="EMBL/GenBank/DDBJ databases">
        <title>Murine metabolic-syndrome-specific gut microbial biobank.</title>
        <authorList>
            <person name="Liu C."/>
        </authorList>
    </citation>
    <scope>NUCLEOTIDE SEQUENCE [LARGE SCALE GENOMIC DNA]</scope>
    <source>
        <strain evidence="2 5">0.1X-D8-26</strain>
    </source>
</reference>
<name>A0A3L7Z2Q2_9BACE</name>
<evidence type="ECO:0000313" key="3">
    <source>
        <dbReference type="EMBL" id="TFU45779.1"/>
    </source>
</evidence>
<dbReference type="Proteomes" id="UP000267159">
    <property type="component" value="Unassembled WGS sequence"/>
</dbReference>
<dbReference type="EMBL" id="BLLS01000142">
    <property type="protein sequence ID" value="GFH87979.1"/>
    <property type="molecule type" value="Genomic_DNA"/>
</dbReference>
<dbReference type="Proteomes" id="UP000305751">
    <property type="component" value="Unassembled WGS sequence"/>
</dbReference>
<evidence type="ECO:0000313" key="6">
    <source>
        <dbReference type="Proteomes" id="UP000298073"/>
    </source>
</evidence>
<evidence type="ECO:0000313" key="8">
    <source>
        <dbReference type="Proteomes" id="UP000491181"/>
    </source>
</evidence>
<reference evidence="3 6" key="2">
    <citation type="submission" date="2019-03" db="EMBL/GenBank/DDBJ databases">
        <title>Diversity of the mouse oral microbiome.</title>
        <authorList>
            <person name="Joseph S."/>
            <person name="Aduse-Opoku J."/>
            <person name="Curtis M."/>
            <person name="Wade W."/>
            <person name="Hashim A."/>
        </authorList>
    </citation>
    <scope>NUCLEOTIDE SEQUENCE [LARGE SCALE GENOMIC DNA]</scope>
    <source>
        <strain evidence="3 6">P2318</strain>
    </source>
</reference>
<evidence type="ECO:0000313" key="7">
    <source>
        <dbReference type="Proteomes" id="UP000305751"/>
    </source>
</evidence>
<dbReference type="AlphaFoldDB" id="A0A3L7Z2Q2"/>
<dbReference type="Proteomes" id="UP000298073">
    <property type="component" value="Unassembled WGS sequence"/>
</dbReference>
<dbReference type="EMBL" id="RAZM01000050">
    <property type="protein sequence ID" value="RLT79406.1"/>
    <property type="molecule type" value="Genomic_DNA"/>
</dbReference>
<evidence type="ECO:0000313" key="5">
    <source>
        <dbReference type="Proteomes" id="UP000267159"/>
    </source>
</evidence>
<sequence length="83" mass="9461">MYSKVKDFLTDDDFINYVLGVTPQLASQWECYFKKHPEEMADAEEAKAILLAPANVACDFSIVENKILKDRIISSIKDFSDIL</sequence>
<organism evidence="2 5">
    <name type="scientific">Bacteroides acidifaciens</name>
    <dbReference type="NCBI Taxonomy" id="85831"/>
    <lineage>
        <taxon>Bacteria</taxon>
        <taxon>Pseudomonadati</taxon>
        <taxon>Bacteroidota</taxon>
        <taxon>Bacteroidia</taxon>
        <taxon>Bacteroidales</taxon>
        <taxon>Bacteroidaceae</taxon>
        <taxon>Bacteroides</taxon>
    </lineage>
</organism>
<dbReference type="OrthoDB" id="1031515at2"/>
<dbReference type="EMBL" id="SPPV01000054">
    <property type="protein sequence ID" value="TFU45779.1"/>
    <property type="molecule type" value="Genomic_DNA"/>
</dbReference>
<comment type="caution">
    <text evidence="2">The sequence shown here is derived from an EMBL/GenBank/DDBJ whole genome shotgun (WGS) entry which is preliminary data.</text>
</comment>
<dbReference type="RefSeq" id="WP_024987698.1">
    <property type="nucleotide sequence ID" value="NZ_BLLS01000142.1"/>
</dbReference>
<dbReference type="EMBL" id="SRZA01000009">
    <property type="protein sequence ID" value="TGY06913.1"/>
    <property type="molecule type" value="Genomic_DNA"/>
</dbReference>
<evidence type="ECO:0000313" key="2">
    <source>
        <dbReference type="EMBL" id="RLT79406.1"/>
    </source>
</evidence>
<gene>
    <name evidence="2" type="ORF">D7Y07_13790</name>
    <name evidence="3" type="ORF">E4T97_17710</name>
    <name evidence="4" type="ORF">E5356_05305</name>
    <name evidence="1" type="ORF">IMSAGC001_03414</name>
</gene>
<reference evidence="4 7" key="3">
    <citation type="submission" date="2019-04" db="EMBL/GenBank/DDBJ databases">
        <title>Microbes associate with the intestines of laboratory mice.</title>
        <authorList>
            <person name="Navarre W."/>
            <person name="Wong E."/>
            <person name="Huang K."/>
            <person name="Tropini C."/>
            <person name="Ng K."/>
            <person name="Yu B."/>
        </authorList>
    </citation>
    <scope>NUCLEOTIDE SEQUENCE [LARGE SCALE GENOMIC DNA]</scope>
    <source>
        <strain evidence="4 7">NM70_E10</strain>
    </source>
</reference>
<dbReference type="STRING" id="1235814.GCA_000613385_02116"/>
<evidence type="ECO:0000313" key="4">
    <source>
        <dbReference type="EMBL" id="TGY06913.1"/>
    </source>
</evidence>
<proteinExistence type="predicted"/>
<dbReference type="Proteomes" id="UP000491181">
    <property type="component" value="Unassembled WGS sequence"/>
</dbReference>
<keyword evidence="7" id="KW-1185">Reference proteome</keyword>
<accession>A0A3L7Z2Q2</accession>
<dbReference type="GeneID" id="93047723"/>